<evidence type="ECO:0000313" key="1">
    <source>
        <dbReference type="EMBL" id="GAA1178497.1"/>
    </source>
</evidence>
<gene>
    <name evidence="1" type="ORF">GCM10009654_39720</name>
</gene>
<dbReference type="EMBL" id="BAAAKV010000035">
    <property type="protein sequence ID" value="GAA1178497.1"/>
    <property type="molecule type" value="Genomic_DNA"/>
</dbReference>
<reference evidence="1 2" key="1">
    <citation type="journal article" date="2019" name="Int. J. Syst. Evol. Microbiol.">
        <title>The Global Catalogue of Microorganisms (GCM) 10K type strain sequencing project: providing services to taxonomists for standard genome sequencing and annotation.</title>
        <authorList>
            <consortium name="The Broad Institute Genomics Platform"/>
            <consortium name="The Broad Institute Genome Sequencing Center for Infectious Disease"/>
            <person name="Wu L."/>
            <person name="Ma J."/>
        </authorList>
    </citation>
    <scope>NUCLEOTIDE SEQUENCE [LARGE SCALE GENOMIC DNA]</scope>
    <source>
        <strain evidence="1 2">JCM 12696</strain>
    </source>
</reference>
<evidence type="ECO:0000313" key="2">
    <source>
        <dbReference type="Proteomes" id="UP001501371"/>
    </source>
</evidence>
<name>A0ABN1UXA9_9ACTN</name>
<accession>A0ABN1UXA9</accession>
<dbReference type="RefSeq" id="WP_344278255.1">
    <property type="nucleotide sequence ID" value="NZ_BAAAKV010000035.1"/>
</dbReference>
<proteinExistence type="predicted"/>
<dbReference type="Proteomes" id="UP001501371">
    <property type="component" value="Unassembled WGS sequence"/>
</dbReference>
<comment type="caution">
    <text evidence="1">The sequence shown here is derived from an EMBL/GenBank/DDBJ whole genome shotgun (WGS) entry which is preliminary data.</text>
</comment>
<keyword evidence="2" id="KW-1185">Reference proteome</keyword>
<sequence>MTVSPQNPAQELFDRDPFDAFDPLDQEAYEREVRELVRDTAPRLFAVVVEYRAGTADADAVVAAWGLAYQDGKAEVSGAEVGDGGCGRRWSLASAEGALRDFGRAEGCSARLVWLMAADVDRRTPARAA</sequence>
<organism evidence="1 2">
    <name type="scientific">Streptomyces hebeiensis</name>
    <dbReference type="NCBI Taxonomy" id="229486"/>
    <lineage>
        <taxon>Bacteria</taxon>
        <taxon>Bacillati</taxon>
        <taxon>Actinomycetota</taxon>
        <taxon>Actinomycetes</taxon>
        <taxon>Kitasatosporales</taxon>
        <taxon>Streptomycetaceae</taxon>
        <taxon>Streptomyces</taxon>
    </lineage>
</organism>
<protein>
    <submittedName>
        <fullName evidence="1">Uncharacterized protein</fullName>
    </submittedName>
</protein>